<evidence type="ECO:0000313" key="2">
    <source>
        <dbReference type="EMBL" id="MAG21886.1"/>
    </source>
</evidence>
<organism evidence="2 3">
    <name type="scientific">Candidatus Iainarchaeum sp</name>
    <dbReference type="NCBI Taxonomy" id="3101447"/>
    <lineage>
        <taxon>Archaea</taxon>
        <taxon>Candidatus Iainarchaeota</taxon>
        <taxon>Candidatus Iainarchaeia</taxon>
        <taxon>Candidatus Iainarchaeales</taxon>
        <taxon>Candidatus Iainarchaeaceae</taxon>
        <taxon>Candidatus Iainarchaeum</taxon>
    </lineage>
</organism>
<comment type="caution">
    <text evidence="2">The sequence shown here is derived from an EMBL/GenBank/DDBJ whole genome shotgun (WGS) entry which is preliminary data.</text>
</comment>
<protein>
    <submittedName>
        <fullName evidence="2">Uncharacterized protein</fullName>
    </submittedName>
</protein>
<reference evidence="3" key="1">
    <citation type="submission" date="2017-09" db="EMBL/GenBank/DDBJ databases">
        <title>The Reconstruction of 2,631 Draft Metagenome-Assembled Genomes from the Global Oceans.</title>
        <authorList>
            <person name="Tully B.J."/>
            <person name="Graham E.D."/>
            <person name="Heidelberg J.F."/>
        </authorList>
    </citation>
    <scope>NUCLEOTIDE SEQUENCE [LARGE SCALE GENOMIC DNA]</scope>
</reference>
<dbReference type="EMBL" id="NZBU01000004">
    <property type="protein sequence ID" value="MAG21886.1"/>
    <property type="molecule type" value="Genomic_DNA"/>
</dbReference>
<gene>
    <name evidence="2" type="ORF">CL943_01090</name>
</gene>
<evidence type="ECO:0000313" key="3">
    <source>
        <dbReference type="Proteomes" id="UP000226592"/>
    </source>
</evidence>
<sequence>MDKKGANWLIFLFRAGEQYLSKNCTNIFMKPRKRPRAKELRPRAKGLAPKKKGYGTQRARQIGNYRKITAQIVEMLRTAPEHTAKSLARAGIPYDTANRILADLEKAGKYKSPFDRAKTRGPRSKKVVNRRNWLLDQFNARKTVEQIIAMKQNRFTNRRQVYKDIYALRLAGKKVEVPIKDPVAFEVGAIEVLIETNPTIRNAELRKRTGLKSTGVLRDRLRRADKTVLDKRVAMHTTSFSRAEIVEQNVIIKRRVLAGNKSAAIRVELMQMLGADLSLSQINQRITGSKSMRQATAGKRKSGRSRFTQEVVARQNKIIFGLVARGRTASQIVGKKGLEGLTRKGIQHRITNRNRSKKRK</sequence>
<feature type="region of interest" description="Disordered" evidence="1">
    <location>
        <begin position="33"/>
        <end position="56"/>
    </location>
</feature>
<name>A0A2D6M0C5_9ARCH</name>
<feature type="region of interest" description="Disordered" evidence="1">
    <location>
        <begin position="288"/>
        <end position="307"/>
    </location>
</feature>
<proteinExistence type="predicted"/>
<dbReference type="Proteomes" id="UP000226592">
    <property type="component" value="Unassembled WGS sequence"/>
</dbReference>
<dbReference type="AlphaFoldDB" id="A0A2D6M0C5"/>
<evidence type="ECO:0000256" key="1">
    <source>
        <dbReference type="SAM" id="MobiDB-lite"/>
    </source>
</evidence>
<accession>A0A2D6M0C5</accession>